<reference evidence="1" key="1">
    <citation type="submission" date="2020-05" db="EMBL/GenBank/DDBJ databases">
        <title>Large-scale comparative analyses of tick genomes elucidate their genetic diversity and vector capacities.</title>
        <authorList>
            <person name="Jia N."/>
            <person name="Wang J."/>
            <person name="Shi W."/>
            <person name="Du L."/>
            <person name="Sun Y."/>
            <person name="Zhan W."/>
            <person name="Jiang J."/>
            <person name="Wang Q."/>
            <person name="Zhang B."/>
            <person name="Ji P."/>
            <person name="Sakyi L.B."/>
            <person name="Cui X."/>
            <person name="Yuan T."/>
            <person name="Jiang B."/>
            <person name="Yang W."/>
            <person name="Lam T.T.-Y."/>
            <person name="Chang Q."/>
            <person name="Ding S."/>
            <person name="Wang X."/>
            <person name="Zhu J."/>
            <person name="Ruan X."/>
            <person name="Zhao L."/>
            <person name="Wei J."/>
            <person name="Que T."/>
            <person name="Du C."/>
            <person name="Cheng J."/>
            <person name="Dai P."/>
            <person name="Han X."/>
            <person name="Huang E."/>
            <person name="Gao Y."/>
            <person name="Liu J."/>
            <person name="Shao H."/>
            <person name="Ye R."/>
            <person name="Li L."/>
            <person name="Wei W."/>
            <person name="Wang X."/>
            <person name="Wang C."/>
            <person name="Yang T."/>
            <person name="Huo Q."/>
            <person name="Li W."/>
            <person name="Guo W."/>
            <person name="Chen H."/>
            <person name="Zhou L."/>
            <person name="Ni X."/>
            <person name="Tian J."/>
            <person name="Zhou Y."/>
            <person name="Sheng Y."/>
            <person name="Liu T."/>
            <person name="Pan Y."/>
            <person name="Xia L."/>
            <person name="Li J."/>
            <person name="Zhao F."/>
            <person name="Cao W."/>
        </authorList>
    </citation>
    <scope>NUCLEOTIDE SEQUENCE</scope>
    <source>
        <strain evidence="1">Hyas-2018</strain>
    </source>
</reference>
<organism evidence="1 2">
    <name type="scientific">Hyalomma asiaticum</name>
    <name type="common">Tick</name>
    <dbReference type="NCBI Taxonomy" id="266040"/>
    <lineage>
        <taxon>Eukaryota</taxon>
        <taxon>Metazoa</taxon>
        <taxon>Ecdysozoa</taxon>
        <taxon>Arthropoda</taxon>
        <taxon>Chelicerata</taxon>
        <taxon>Arachnida</taxon>
        <taxon>Acari</taxon>
        <taxon>Parasitiformes</taxon>
        <taxon>Ixodida</taxon>
        <taxon>Ixodoidea</taxon>
        <taxon>Ixodidae</taxon>
        <taxon>Hyalomminae</taxon>
        <taxon>Hyalomma</taxon>
    </lineage>
</organism>
<evidence type="ECO:0000313" key="2">
    <source>
        <dbReference type="Proteomes" id="UP000821845"/>
    </source>
</evidence>
<keyword evidence="2" id="KW-1185">Reference proteome</keyword>
<sequence>MDAAVGEATQSPVDEKWVFLQHSGDAANEPLHPGQDGDATREKESDRNAAEPCESARGQEKVLRRGYSTWKDVLVQGVLGIDWRPYVIGAALSIHTLLHLLAALPSVTEDNTVQVLLFCLKHFTTATLIAAAFSCVTRSLYLAVVKASAEKKNEVADLMCCLLVANVLILLAACFACLYYMGAGIKVFQEARREEHQVWYLQLLADMARMQALTGAVVLTGALAFQMATDVGNSFRTVRTHCRDTAEAEKWWGRDARRLVLGPVSRTVLVITSLVVCTFALALTQDVPSPDGRDSAGACLEGT</sequence>
<dbReference type="Proteomes" id="UP000821845">
    <property type="component" value="Chromosome 7"/>
</dbReference>
<name>A0ACB7RX85_HYAAI</name>
<gene>
    <name evidence="1" type="ORF">HPB50_026749</name>
</gene>
<dbReference type="EMBL" id="CM023487">
    <property type="protein sequence ID" value="KAH6927083.1"/>
    <property type="molecule type" value="Genomic_DNA"/>
</dbReference>
<evidence type="ECO:0000313" key="1">
    <source>
        <dbReference type="EMBL" id="KAH6927083.1"/>
    </source>
</evidence>
<accession>A0ACB7RX85</accession>
<proteinExistence type="predicted"/>
<comment type="caution">
    <text evidence="1">The sequence shown here is derived from an EMBL/GenBank/DDBJ whole genome shotgun (WGS) entry which is preliminary data.</text>
</comment>
<protein>
    <submittedName>
        <fullName evidence="1">Uncharacterized protein</fullName>
    </submittedName>
</protein>